<organism evidence="2 3">
    <name type="scientific">Streptomyces zinciresistens K42</name>
    <dbReference type="NCBI Taxonomy" id="700597"/>
    <lineage>
        <taxon>Bacteria</taxon>
        <taxon>Bacillati</taxon>
        <taxon>Actinomycetota</taxon>
        <taxon>Actinomycetes</taxon>
        <taxon>Kitasatosporales</taxon>
        <taxon>Streptomycetaceae</taxon>
        <taxon>Streptomyces</taxon>
    </lineage>
</organism>
<comment type="caution">
    <text evidence="2">The sequence shown here is derived from an EMBL/GenBank/DDBJ whole genome shotgun (WGS) entry which is preliminary data.</text>
</comment>
<keyword evidence="3" id="KW-1185">Reference proteome</keyword>
<dbReference type="AlphaFoldDB" id="G2GAR9"/>
<feature type="compositionally biased region" description="Basic and acidic residues" evidence="1">
    <location>
        <begin position="98"/>
        <end position="111"/>
    </location>
</feature>
<dbReference type="RefSeq" id="WP_007494949.1">
    <property type="nucleotide sequence ID" value="NZ_AGBF01000031.1"/>
</dbReference>
<sequence>MHRRTGLRPSRTPTPPDPAPAAAPPSAARTPGEHSTRPADIRTVVDGDGGGKGERTGVNGERAGVNGVGTAGDFGDRDRAHTALRRSPTDGDPGPQDRGADTRAPFHEVQLKEPPFQGH</sequence>
<accession>G2GAR9</accession>
<proteinExistence type="predicted"/>
<dbReference type="Proteomes" id="UP000004217">
    <property type="component" value="Unassembled WGS sequence"/>
</dbReference>
<reference evidence="2 3" key="1">
    <citation type="submission" date="2011-08" db="EMBL/GenBank/DDBJ databases">
        <authorList>
            <person name="Lin Y."/>
            <person name="Hao X."/>
            <person name="Johnstone L."/>
            <person name="Miller S.J."/>
            <person name="Wei G."/>
            <person name="Rensing C."/>
        </authorList>
    </citation>
    <scope>NUCLEOTIDE SEQUENCE [LARGE SCALE GENOMIC DNA]</scope>
    <source>
        <strain evidence="2 3">K42</strain>
    </source>
</reference>
<feature type="region of interest" description="Disordered" evidence="1">
    <location>
        <begin position="1"/>
        <end position="119"/>
    </location>
</feature>
<evidence type="ECO:0000313" key="2">
    <source>
        <dbReference type="EMBL" id="EGX59404.1"/>
    </source>
</evidence>
<dbReference type="EMBL" id="AGBF01000031">
    <property type="protein sequence ID" value="EGX59404.1"/>
    <property type="molecule type" value="Genomic_DNA"/>
</dbReference>
<evidence type="ECO:0000313" key="3">
    <source>
        <dbReference type="Proteomes" id="UP000004217"/>
    </source>
</evidence>
<feature type="compositionally biased region" description="Pro residues" evidence="1">
    <location>
        <begin position="12"/>
        <end position="23"/>
    </location>
</feature>
<dbReference type="PATRIC" id="fig|700597.3.peg.2536"/>
<feature type="compositionally biased region" description="Basic and acidic residues" evidence="1">
    <location>
        <begin position="31"/>
        <end position="55"/>
    </location>
</feature>
<gene>
    <name evidence="2" type="ORF">SZN_12933</name>
</gene>
<protein>
    <submittedName>
        <fullName evidence="2">Uncharacterized protein</fullName>
    </submittedName>
</protein>
<name>G2GAR9_9ACTN</name>
<evidence type="ECO:0000256" key="1">
    <source>
        <dbReference type="SAM" id="MobiDB-lite"/>
    </source>
</evidence>